<dbReference type="RefSeq" id="WP_238720246.1">
    <property type="nucleotide sequence ID" value="NZ_JAHQCW010000001.1"/>
</dbReference>
<gene>
    <name evidence="3" type="ORF">KTH89_00635</name>
</gene>
<feature type="domain" description="Bacterial Pleckstrin homology" evidence="2">
    <location>
        <begin position="41"/>
        <end position="125"/>
    </location>
</feature>
<keyword evidence="1" id="KW-0472">Membrane</keyword>
<keyword evidence="1" id="KW-0812">Transmembrane</keyword>
<dbReference type="Proteomes" id="UP000712157">
    <property type="component" value="Unassembled WGS sequence"/>
</dbReference>
<dbReference type="AlphaFoldDB" id="A0A949K1Z1"/>
<evidence type="ECO:0000259" key="2">
    <source>
        <dbReference type="Pfam" id="PF10882"/>
    </source>
</evidence>
<evidence type="ECO:0000313" key="3">
    <source>
        <dbReference type="EMBL" id="MBU9735021.1"/>
    </source>
</evidence>
<dbReference type="Pfam" id="PF10882">
    <property type="entry name" value="bPH_5"/>
    <property type="match status" value="1"/>
</dbReference>
<dbReference type="EMBL" id="JAHQCW010000001">
    <property type="protein sequence ID" value="MBU9735021.1"/>
    <property type="molecule type" value="Genomic_DNA"/>
</dbReference>
<evidence type="ECO:0000313" key="4">
    <source>
        <dbReference type="Proteomes" id="UP000712157"/>
    </source>
</evidence>
<dbReference type="InterPro" id="IPR027783">
    <property type="entry name" value="Bacterial_PH-related"/>
</dbReference>
<reference evidence="3" key="1">
    <citation type="submission" date="2021-06" db="EMBL/GenBank/DDBJ databases">
        <title>Description of novel taxa of the family Lachnospiraceae.</title>
        <authorList>
            <person name="Chaplin A.V."/>
            <person name="Sokolova S.R."/>
            <person name="Pikina A.P."/>
            <person name="Korzhanova M."/>
            <person name="Belova V."/>
            <person name="Korostin D."/>
            <person name="Efimov B.A."/>
        </authorList>
    </citation>
    <scope>NUCLEOTIDE SEQUENCE</scope>
    <source>
        <strain evidence="3">ASD5720</strain>
    </source>
</reference>
<sequence>MEQDKEKIRNSRKRNAVIVAVIFIGLTLYQIYSQDSSNVRLSFDKVKFTIRYQQENIQIPYSAIEKVTLEEVTDTGTLIKGDTTKDYQFGVWENSRWGRYVLCIYRTSRKCMVIETADMRYVVNGDTDQASEAMYDQFLELLGQIGQQS</sequence>
<comment type="caution">
    <text evidence="3">The sequence shown here is derived from an EMBL/GenBank/DDBJ whole genome shotgun (WGS) entry which is preliminary data.</text>
</comment>
<keyword evidence="1" id="KW-1133">Transmembrane helix</keyword>
<evidence type="ECO:0000256" key="1">
    <source>
        <dbReference type="SAM" id="Phobius"/>
    </source>
</evidence>
<name>A0A949K1Z1_9FIRM</name>
<protein>
    <recommendedName>
        <fullName evidence="2">Bacterial Pleckstrin homology domain-containing protein</fullName>
    </recommendedName>
</protein>
<keyword evidence="4" id="KW-1185">Reference proteome</keyword>
<proteinExistence type="predicted"/>
<feature type="transmembrane region" description="Helical" evidence="1">
    <location>
        <begin position="15"/>
        <end position="32"/>
    </location>
</feature>
<accession>A0A949K1Z1</accession>
<organism evidence="3 4">
    <name type="scientific">Diplocloster agilis</name>
    <dbReference type="NCBI Taxonomy" id="2850323"/>
    <lineage>
        <taxon>Bacteria</taxon>
        <taxon>Bacillati</taxon>
        <taxon>Bacillota</taxon>
        <taxon>Clostridia</taxon>
        <taxon>Lachnospirales</taxon>
        <taxon>Lachnospiraceae</taxon>
        <taxon>Diplocloster</taxon>
    </lineage>
</organism>